<dbReference type="EMBL" id="PP554575">
    <property type="protein sequence ID" value="XCD29141.1"/>
    <property type="molecule type" value="Genomic_DNA"/>
</dbReference>
<reference evidence="1" key="1">
    <citation type="submission" date="2024-03" db="EMBL/GenBank/DDBJ databases">
        <title>This phage originates from the Bacteriophage catalogue of the Bacteriophage Competence Centre, Department of Microbiology und Biotechnology, Max Rubner-Institut, Kiel, Germany.</title>
        <authorList>
            <person name="Sprotte S."/>
            <person name="Brinks E."/>
        </authorList>
    </citation>
    <scope>NUCLEOTIDE SEQUENCE</scope>
</reference>
<sequence length="37" mass="4419">MNHSSYRLHHIPDHHYRFPAHAHILLLELPPLTLDLL</sequence>
<evidence type="ECO:0000313" key="1">
    <source>
        <dbReference type="EMBL" id="XCD29141.1"/>
    </source>
</evidence>
<protein>
    <submittedName>
        <fullName evidence="1">Uncharacterized protein</fullName>
    </submittedName>
</protein>
<organism evidence="1">
    <name type="scientific">Escherichia phage PMBT16</name>
    <dbReference type="NCBI Taxonomy" id="3137282"/>
    <lineage>
        <taxon>Viruses</taxon>
    </lineage>
</organism>
<accession>A0AAU8BT45</accession>
<proteinExistence type="predicted"/>
<name>A0AAU8BT45_9VIRU</name>